<proteinExistence type="inferred from homology"/>
<organism evidence="4 5">
    <name type="scientific">Pseudonocardia halophobica</name>
    <dbReference type="NCBI Taxonomy" id="29401"/>
    <lineage>
        <taxon>Bacteria</taxon>
        <taxon>Bacillati</taxon>
        <taxon>Actinomycetota</taxon>
        <taxon>Actinomycetes</taxon>
        <taxon>Pseudonocardiales</taxon>
        <taxon>Pseudonocardiaceae</taxon>
        <taxon>Pseudonocardia</taxon>
    </lineage>
</organism>
<dbReference type="AlphaFoldDB" id="A0A9W6L484"/>
<dbReference type="InterPro" id="IPR013094">
    <property type="entry name" value="AB_hydrolase_3"/>
</dbReference>
<accession>A0A9W6L484</accession>
<reference evidence="4" key="1">
    <citation type="journal article" date="2014" name="Int. J. Syst. Evol. Microbiol.">
        <title>Complete genome sequence of Corynebacterium casei LMG S-19264T (=DSM 44701T), isolated from a smear-ripened cheese.</title>
        <authorList>
            <consortium name="US DOE Joint Genome Institute (JGI-PGF)"/>
            <person name="Walter F."/>
            <person name="Albersmeier A."/>
            <person name="Kalinowski J."/>
            <person name="Ruckert C."/>
        </authorList>
    </citation>
    <scope>NUCLEOTIDE SEQUENCE</scope>
    <source>
        <strain evidence="4">VKM Ac-1069</strain>
    </source>
</reference>
<dbReference type="InterPro" id="IPR050300">
    <property type="entry name" value="GDXG_lipolytic_enzyme"/>
</dbReference>
<evidence type="ECO:0000256" key="2">
    <source>
        <dbReference type="ARBA" id="ARBA00022801"/>
    </source>
</evidence>
<evidence type="ECO:0000313" key="4">
    <source>
        <dbReference type="EMBL" id="GLL12667.1"/>
    </source>
</evidence>
<name>A0A9W6L484_9PSEU</name>
<evidence type="ECO:0000259" key="3">
    <source>
        <dbReference type="Pfam" id="PF07859"/>
    </source>
</evidence>
<dbReference type="PANTHER" id="PTHR48081:SF8">
    <property type="entry name" value="ALPHA_BETA HYDROLASE FOLD-3 DOMAIN-CONTAINING PROTEIN-RELATED"/>
    <property type="match status" value="1"/>
</dbReference>
<dbReference type="Gene3D" id="3.40.50.1820">
    <property type="entry name" value="alpha/beta hydrolase"/>
    <property type="match status" value="1"/>
</dbReference>
<comment type="similarity">
    <text evidence="1">Belongs to the 'GDXG' lipolytic enzyme family.</text>
</comment>
<dbReference type="EMBL" id="BSFQ01000015">
    <property type="protein sequence ID" value="GLL12667.1"/>
    <property type="molecule type" value="Genomic_DNA"/>
</dbReference>
<dbReference type="RefSeq" id="WP_037047815.1">
    <property type="nucleotide sequence ID" value="NZ_BAAAUZ010000073.1"/>
</dbReference>
<gene>
    <name evidence="4" type="ORF">GCM10017577_38080</name>
</gene>
<sequence>MPLDPQFRTVLDTLAAAGFTGLTDGDALTVRERYRTLALSRRGPGFVPEPVAAVEDTTADGVPVRIFMPAQDRGLAVVYLHGGGWVMGDLDTHDPLCRRVANALGAVVVSVDYRLAPEHPFPSGLDDALTVLRWTLARHPDRPVGAAGDSAGASLAAGVALRARDAGLPLAGQLLFYPATDPAMASPSVRDNGEGYFLTHADMVWFLEQYAPGGGTGVPEVDLLAAEVGGVAPAVVATAEFDPLRDEGGAYVERLAAAGVPVEHLPGPGLIHGYAAFLGVVDAADATAVQALDSFGQVLTR</sequence>
<protein>
    <submittedName>
        <fullName evidence="4">Acetylhydrolase</fullName>
    </submittedName>
</protein>
<dbReference type="Proteomes" id="UP001143463">
    <property type="component" value="Unassembled WGS sequence"/>
</dbReference>
<dbReference type="Pfam" id="PF07859">
    <property type="entry name" value="Abhydrolase_3"/>
    <property type="match status" value="1"/>
</dbReference>
<reference evidence="4" key="2">
    <citation type="submission" date="2023-01" db="EMBL/GenBank/DDBJ databases">
        <authorList>
            <person name="Sun Q."/>
            <person name="Evtushenko L."/>
        </authorList>
    </citation>
    <scope>NUCLEOTIDE SEQUENCE</scope>
    <source>
        <strain evidence="4">VKM Ac-1069</strain>
    </source>
</reference>
<evidence type="ECO:0000313" key="5">
    <source>
        <dbReference type="Proteomes" id="UP001143463"/>
    </source>
</evidence>
<comment type="caution">
    <text evidence="4">The sequence shown here is derived from an EMBL/GenBank/DDBJ whole genome shotgun (WGS) entry which is preliminary data.</text>
</comment>
<feature type="domain" description="Alpha/beta hydrolase fold-3" evidence="3">
    <location>
        <begin position="77"/>
        <end position="275"/>
    </location>
</feature>
<dbReference type="SUPFAM" id="SSF53474">
    <property type="entry name" value="alpha/beta-Hydrolases"/>
    <property type="match status" value="1"/>
</dbReference>
<dbReference type="PANTHER" id="PTHR48081">
    <property type="entry name" value="AB HYDROLASE SUPERFAMILY PROTEIN C4A8.06C"/>
    <property type="match status" value="1"/>
</dbReference>
<dbReference type="GO" id="GO:0016787">
    <property type="term" value="F:hydrolase activity"/>
    <property type="evidence" value="ECO:0007669"/>
    <property type="project" value="UniProtKB-KW"/>
</dbReference>
<keyword evidence="2" id="KW-0378">Hydrolase</keyword>
<evidence type="ECO:0000256" key="1">
    <source>
        <dbReference type="ARBA" id="ARBA00010515"/>
    </source>
</evidence>
<dbReference type="InterPro" id="IPR029058">
    <property type="entry name" value="AB_hydrolase_fold"/>
</dbReference>
<dbReference type="PROSITE" id="PS01173">
    <property type="entry name" value="LIPASE_GDXG_HIS"/>
    <property type="match status" value="1"/>
</dbReference>
<dbReference type="InterPro" id="IPR002168">
    <property type="entry name" value="Lipase_GDXG_HIS_AS"/>
</dbReference>
<keyword evidence="5" id="KW-1185">Reference proteome</keyword>